<dbReference type="InterPro" id="IPR036390">
    <property type="entry name" value="WH_DNA-bd_sf"/>
</dbReference>
<dbReference type="InterPro" id="IPR051081">
    <property type="entry name" value="HTH_MetalResp_TranReg"/>
</dbReference>
<evidence type="ECO:0000256" key="1">
    <source>
        <dbReference type="ARBA" id="ARBA00023015"/>
    </source>
</evidence>
<keyword evidence="6" id="KW-1185">Reference proteome</keyword>
<dbReference type="Proteomes" id="UP000000844">
    <property type="component" value="Chromosome"/>
</dbReference>
<dbReference type="SUPFAM" id="SSF46785">
    <property type="entry name" value="Winged helix' DNA-binding domain"/>
    <property type="match status" value="1"/>
</dbReference>
<evidence type="ECO:0000313" key="5">
    <source>
        <dbReference type="EMBL" id="ADD40935.1"/>
    </source>
</evidence>
<feature type="domain" description="HTH arsR-type" evidence="4">
    <location>
        <begin position="15"/>
        <end position="93"/>
    </location>
</feature>
<dbReference type="RefSeq" id="WP_013016506.1">
    <property type="nucleotide sequence ID" value="NC_013947.1"/>
</dbReference>
<dbReference type="KEGG" id="sna:Snas_1225"/>
<dbReference type="Gene3D" id="1.10.10.10">
    <property type="entry name" value="Winged helix-like DNA-binding domain superfamily/Winged helix DNA-binding domain"/>
    <property type="match status" value="1"/>
</dbReference>
<dbReference type="GO" id="GO:0003677">
    <property type="term" value="F:DNA binding"/>
    <property type="evidence" value="ECO:0007669"/>
    <property type="project" value="UniProtKB-KW"/>
</dbReference>
<dbReference type="STRING" id="446470.Snas_1225"/>
<accession>D3QBB8</accession>
<protein>
    <submittedName>
        <fullName evidence="5">Transcriptional regulator, ArsR family</fullName>
    </submittedName>
</protein>
<dbReference type="InterPro" id="IPR036388">
    <property type="entry name" value="WH-like_DNA-bd_sf"/>
</dbReference>
<gene>
    <name evidence="5" type="ordered locus">Snas_1225</name>
</gene>
<keyword evidence="3" id="KW-0804">Transcription</keyword>
<dbReference type="OrthoDB" id="7945987at2"/>
<proteinExistence type="predicted"/>
<evidence type="ECO:0000259" key="4">
    <source>
        <dbReference type="SMART" id="SM00418"/>
    </source>
</evidence>
<dbReference type="eggNOG" id="COG0640">
    <property type="taxonomic scope" value="Bacteria"/>
</dbReference>
<dbReference type="EMBL" id="CP001778">
    <property type="protein sequence ID" value="ADD40935.1"/>
    <property type="molecule type" value="Genomic_DNA"/>
</dbReference>
<dbReference type="Pfam" id="PF12840">
    <property type="entry name" value="HTH_20"/>
    <property type="match status" value="1"/>
</dbReference>
<dbReference type="PANTHER" id="PTHR33154:SF33">
    <property type="entry name" value="TRANSCRIPTIONAL REPRESSOR SDPR"/>
    <property type="match status" value="1"/>
</dbReference>
<dbReference type="PANTHER" id="PTHR33154">
    <property type="entry name" value="TRANSCRIPTIONAL REGULATOR, ARSR FAMILY"/>
    <property type="match status" value="1"/>
</dbReference>
<dbReference type="InterPro" id="IPR011991">
    <property type="entry name" value="ArsR-like_HTH"/>
</dbReference>
<keyword evidence="2" id="KW-0238">DNA-binding</keyword>
<evidence type="ECO:0000256" key="3">
    <source>
        <dbReference type="ARBA" id="ARBA00023163"/>
    </source>
</evidence>
<evidence type="ECO:0000313" key="6">
    <source>
        <dbReference type="Proteomes" id="UP000000844"/>
    </source>
</evidence>
<keyword evidence="1" id="KW-0805">Transcription regulation</keyword>
<name>D3QBB8_STANL</name>
<dbReference type="GO" id="GO:0003700">
    <property type="term" value="F:DNA-binding transcription factor activity"/>
    <property type="evidence" value="ECO:0007669"/>
    <property type="project" value="InterPro"/>
</dbReference>
<dbReference type="AlphaFoldDB" id="D3QBB8"/>
<sequence>MTEATHDKPHFSDPELMRVLAHPARLDLIDHLHTVEDATATECAEVVGLSPSALSYHLRALAKVGLVEAAPGRGDGRERVWRLKARSFSIGADYRAPESAKLAQRTMIDSMRRRGDEKFARWMDKAHDEPKEWYDAAMSSEWALLMTAEELAEFNRRLADLTRPYRVRQRKASGEVPDGARRVAFQLRFFPEV</sequence>
<reference evidence="5 6" key="1">
    <citation type="journal article" date="2009" name="Stand. Genomic Sci.">
        <title>Complete genome sequence of Stackebrandtia nassauensis type strain (LLR-40K-21).</title>
        <authorList>
            <person name="Munk C."/>
            <person name="Lapidus A."/>
            <person name="Copeland A."/>
            <person name="Jando M."/>
            <person name="Mayilraj S."/>
            <person name="Glavina Del Rio T."/>
            <person name="Nolan M."/>
            <person name="Chen F."/>
            <person name="Lucas S."/>
            <person name="Tice H."/>
            <person name="Cheng J.F."/>
            <person name="Han C."/>
            <person name="Detter J.C."/>
            <person name="Bruce D."/>
            <person name="Goodwin L."/>
            <person name="Chain P."/>
            <person name="Pitluck S."/>
            <person name="Goker M."/>
            <person name="Ovchinikova G."/>
            <person name="Pati A."/>
            <person name="Ivanova N."/>
            <person name="Mavromatis K."/>
            <person name="Chen A."/>
            <person name="Palaniappan K."/>
            <person name="Land M."/>
            <person name="Hauser L."/>
            <person name="Chang Y.J."/>
            <person name="Jeffries C.D."/>
            <person name="Bristow J."/>
            <person name="Eisen J.A."/>
            <person name="Markowitz V."/>
            <person name="Hugenholtz P."/>
            <person name="Kyrpides N.C."/>
            <person name="Klenk H.P."/>
        </authorList>
    </citation>
    <scope>NUCLEOTIDE SEQUENCE [LARGE SCALE GENOMIC DNA]</scope>
    <source>
        <strain evidence="6">DSM 44728 / CIP 108903 / NRRL B-16338 / NBRC 102104 / LLR-40K-21</strain>
    </source>
</reference>
<organism evidence="5 6">
    <name type="scientific">Stackebrandtia nassauensis (strain DSM 44728 / CIP 108903 / NRRL B-16338 / NBRC 102104 / LLR-40K-21)</name>
    <dbReference type="NCBI Taxonomy" id="446470"/>
    <lineage>
        <taxon>Bacteria</taxon>
        <taxon>Bacillati</taxon>
        <taxon>Actinomycetota</taxon>
        <taxon>Actinomycetes</taxon>
        <taxon>Glycomycetales</taxon>
        <taxon>Glycomycetaceae</taxon>
        <taxon>Stackebrandtia</taxon>
    </lineage>
</organism>
<dbReference type="SMART" id="SM00418">
    <property type="entry name" value="HTH_ARSR"/>
    <property type="match status" value="1"/>
</dbReference>
<dbReference type="HOGENOM" id="CLU_087580_0_0_11"/>
<dbReference type="InterPro" id="IPR001845">
    <property type="entry name" value="HTH_ArsR_DNA-bd_dom"/>
</dbReference>
<evidence type="ECO:0000256" key="2">
    <source>
        <dbReference type="ARBA" id="ARBA00023125"/>
    </source>
</evidence>
<dbReference type="CDD" id="cd00090">
    <property type="entry name" value="HTH_ARSR"/>
    <property type="match status" value="1"/>
</dbReference>